<dbReference type="EMBL" id="ML213665">
    <property type="protein sequence ID" value="TFK32726.1"/>
    <property type="molecule type" value="Genomic_DNA"/>
</dbReference>
<evidence type="ECO:0000313" key="3">
    <source>
        <dbReference type="Proteomes" id="UP000308652"/>
    </source>
</evidence>
<dbReference type="AlphaFoldDB" id="A0A5C3LLD6"/>
<keyword evidence="1" id="KW-0812">Transmembrane</keyword>
<dbReference type="Proteomes" id="UP000308652">
    <property type="component" value="Unassembled WGS sequence"/>
</dbReference>
<keyword evidence="1" id="KW-1133">Transmembrane helix</keyword>
<sequence>MLAYSDRKHITFPFHLSFVLFLSSVLTAYLSFYLSLAGPKFHLPNGLILLYASPAQFQFAIRTDADVRSPEGS</sequence>
<protein>
    <submittedName>
        <fullName evidence="2">Uncharacterized protein</fullName>
    </submittedName>
</protein>
<name>A0A5C3LLD6_9AGAR</name>
<organism evidence="2 3">
    <name type="scientific">Crucibulum laeve</name>
    <dbReference type="NCBI Taxonomy" id="68775"/>
    <lineage>
        <taxon>Eukaryota</taxon>
        <taxon>Fungi</taxon>
        <taxon>Dikarya</taxon>
        <taxon>Basidiomycota</taxon>
        <taxon>Agaricomycotina</taxon>
        <taxon>Agaricomycetes</taxon>
        <taxon>Agaricomycetidae</taxon>
        <taxon>Agaricales</taxon>
        <taxon>Agaricineae</taxon>
        <taxon>Nidulariaceae</taxon>
        <taxon>Crucibulum</taxon>
    </lineage>
</organism>
<proteinExistence type="predicted"/>
<reference evidence="2 3" key="1">
    <citation type="journal article" date="2019" name="Nat. Ecol. Evol.">
        <title>Megaphylogeny resolves global patterns of mushroom evolution.</title>
        <authorList>
            <person name="Varga T."/>
            <person name="Krizsan K."/>
            <person name="Foldi C."/>
            <person name="Dima B."/>
            <person name="Sanchez-Garcia M."/>
            <person name="Sanchez-Ramirez S."/>
            <person name="Szollosi G.J."/>
            <person name="Szarkandi J.G."/>
            <person name="Papp V."/>
            <person name="Albert L."/>
            <person name="Andreopoulos W."/>
            <person name="Angelini C."/>
            <person name="Antonin V."/>
            <person name="Barry K.W."/>
            <person name="Bougher N.L."/>
            <person name="Buchanan P."/>
            <person name="Buyck B."/>
            <person name="Bense V."/>
            <person name="Catcheside P."/>
            <person name="Chovatia M."/>
            <person name="Cooper J."/>
            <person name="Damon W."/>
            <person name="Desjardin D."/>
            <person name="Finy P."/>
            <person name="Geml J."/>
            <person name="Haridas S."/>
            <person name="Hughes K."/>
            <person name="Justo A."/>
            <person name="Karasinski D."/>
            <person name="Kautmanova I."/>
            <person name="Kiss B."/>
            <person name="Kocsube S."/>
            <person name="Kotiranta H."/>
            <person name="LaButti K.M."/>
            <person name="Lechner B.E."/>
            <person name="Liimatainen K."/>
            <person name="Lipzen A."/>
            <person name="Lukacs Z."/>
            <person name="Mihaltcheva S."/>
            <person name="Morgado L.N."/>
            <person name="Niskanen T."/>
            <person name="Noordeloos M.E."/>
            <person name="Ohm R.A."/>
            <person name="Ortiz-Santana B."/>
            <person name="Ovrebo C."/>
            <person name="Racz N."/>
            <person name="Riley R."/>
            <person name="Savchenko A."/>
            <person name="Shiryaev A."/>
            <person name="Soop K."/>
            <person name="Spirin V."/>
            <person name="Szebenyi C."/>
            <person name="Tomsovsky M."/>
            <person name="Tulloss R.E."/>
            <person name="Uehling J."/>
            <person name="Grigoriev I.V."/>
            <person name="Vagvolgyi C."/>
            <person name="Papp T."/>
            <person name="Martin F.M."/>
            <person name="Miettinen O."/>
            <person name="Hibbett D.S."/>
            <person name="Nagy L.G."/>
        </authorList>
    </citation>
    <scope>NUCLEOTIDE SEQUENCE [LARGE SCALE GENOMIC DNA]</scope>
    <source>
        <strain evidence="2 3">CBS 166.37</strain>
    </source>
</reference>
<feature type="transmembrane region" description="Helical" evidence="1">
    <location>
        <begin position="12"/>
        <end position="34"/>
    </location>
</feature>
<accession>A0A5C3LLD6</accession>
<evidence type="ECO:0000256" key="1">
    <source>
        <dbReference type="SAM" id="Phobius"/>
    </source>
</evidence>
<evidence type="ECO:0000313" key="2">
    <source>
        <dbReference type="EMBL" id="TFK32726.1"/>
    </source>
</evidence>
<keyword evidence="3" id="KW-1185">Reference proteome</keyword>
<keyword evidence="1" id="KW-0472">Membrane</keyword>
<gene>
    <name evidence="2" type="ORF">BDQ12DRAFT_692097</name>
</gene>